<dbReference type="EMBL" id="CAJNIZ010005036">
    <property type="protein sequence ID" value="CAE7238211.1"/>
    <property type="molecule type" value="Genomic_DNA"/>
</dbReference>
<protein>
    <submittedName>
        <fullName evidence="1">Uncharacterized protein</fullName>
    </submittedName>
</protein>
<dbReference type="Proteomes" id="UP000649617">
    <property type="component" value="Unassembled WGS sequence"/>
</dbReference>
<reference evidence="1" key="1">
    <citation type="submission" date="2021-02" db="EMBL/GenBank/DDBJ databases">
        <authorList>
            <person name="Dougan E. K."/>
            <person name="Rhodes N."/>
            <person name="Thang M."/>
            <person name="Chan C."/>
        </authorList>
    </citation>
    <scope>NUCLEOTIDE SEQUENCE</scope>
</reference>
<evidence type="ECO:0000313" key="1">
    <source>
        <dbReference type="EMBL" id="CAE7238211.1"/>
    </source>
</evidence>
<proteinExistence type="predicted"/>
<evidence type="ECO:0000313" key="2">
    <source>
        <dbReference type="Proteomes" id="UP000649617"/>
    </source>
</evidence>
<organism evidence="1 2">
    <name type="scientific">Symbiodinium pilosum</name>
    <name type="common">Dinoflagellate</name>
    <dbReference type="NCBI Taxonomy" id="2952"/>
    <lineage>
        <taxon>Eukaryota</taxon>
        <taxon>Sar</taxon>
        <taxon>Alveolata</taxon>
        <taxon>Dinophyceae</taxon>
        <taxon>Suessiales</taxon>
        <taxon>Symbiodiniaceae</taxon>
        <taxon>Symbiodinium</taxon>
    </lineage>
</organism>
<keyword evidence="2" id="KW-1185">Reference proteome</keyword>
<gene>
    <name evidence="1" type="ORF">SPIL2461_LOCUS3965</name>
</gene>
<name>A0A812LB00_SYMPI</name>
<sequence length="68" mass="7916">MAKSFISTLRQVKVFGTILATSTTARSTRSTRRKKKQIEQQVMTTQRGGQCGHVLRRFELFRRIYLPD</sequence>
<dbReference type="AlphaFoldDB" id="A0A812LB00"/>
<comment type="caution">
    <text evidence="1">The sequence shown here is derived from an EMBL/GenBank/DDBJ whole genome shotgun (WGS) entry which is preliminary data.</text>
</comment>
<accession>A0A812LB00</accession>